<keyword evidence="1" id="KW-1133">Transmembrane helix</keyword>
<keyword evidence="1" id="KW-0812">Transmembrane</keyword>
<dbReference type="Proteomes" id="UP000016183">
    <property type="component" value="Unassembled WGS sequence"/>
</dbReference>
<dbReference type="EMBL" id="AGDZ01000028">
    <property type="protein sequence ID" value="EMB21961.1"/>
    <property type="molecule type" value="Genomic_DNA"/>
</dbReference>
<dbReference type="AlphaFoldDB" id="M2AFL8"/>
<feature type="transmembrane region" description="Helical" evidence="1">
    <location>
        <begin position="15"/>
        <end position="33"/>
    </location>
</feature>
<dbReference type="PATRIC" id="fig|999437.3.peg.2371"/>
<organism evidence="2 3">
    <name type="scientific">Treponema denticola SP33</name>
    <dbReference type="NCBI Taxonomy" id="999437"/>
    <lineage>
        <taxon>Bacteria</taxon>
        <taxon>Pseudomonadati</taxon>
        <taxon>Spirochaetota</taxon>
        <taxon>Spirochaetia</taxon>
        <taxon>Spirochaetales</taxon>
        <taxon>Treponemataceae</taxon>
        <taxon>Treponema</taxon>
    </lineage>
</organism>
<name>M2AFL8_TREDN</name>
<reference evidence="2 3" key="1">
    <citation type="submission" date="2012-01" db="EMBL/GenBank/DDBJ databases">
        <title>The Genome Sequence of Treponema denticola SP33.</title>
        <authorList>
            <consortium name="The Broad Institute Genome Sequencing Platform"/>
            <person name="Earl A."/>
            <person name="Ward D."/>
            <person name="Feldgarden M."/>
            <person name="Gevers D."/>
            <person name="Blanton J.M."/>
            <person name="Fenno C.J."/>
            <person name="Baranova O.V."/>
            <person name="Mathney J."/>
            <person name="Dewhirst F.E."/>
            <person name="Izard J."/>
            <person name="Young S.K."/>
            <person name="Zeng Q."/>
            <person name="Gargeya S."/>
            <person name="Fitzgerald M."/>
            <person name="Haas B."/>
            <person name="Abouelleil A."/>
            <person name="Alvarado L."/>
            <person name="Arachchi H.M."/>
            <person name="Berlin A."/>
            <person name="Chapman S.B."/>
            <person name="Gearin G."/>
            <person name="Goldberg J."/>
            <person name="Griggs A."/>
            <person name="Gujja S."/>
            <person name="Hansen M."/>
            <person name="Heiman D."/>
            <person name="Howarth C."/>
            <person name="Larimer J."/>
            <person name="Lui A."/>
            <person name="MacDonald P.J.P."/>
            <person name="McCowen C."/>
            <person name="Montmayeur A."/>
            <person name="Murphy C."/>
            <person name="Neiman D."/>
            <person name="Pearson M."/>
            <person name="Priest M."/>
            <person name="Roberts A."/>
            <person name="Saif S."/>
            <person name="Shea T."/>
            <person name="Sisk P."/>
            <person name="Stolte C."/>
            <person name="Sykes S."/>
            <person name="Wortman J."/>
            <person name="Nusbaum C."/>
            <person name="Birren B."/>
        </authorList>
    </citation>
    <scope>NUCLEOTIDE SEQUENCE [LARGE SCALE GENOMIC DNA]</scope>
    <source>
        <strain evidence="2 3">SP33</strain>
    </source>
</reference>
<gene>
    <name evidence="2" type="ORF">HMPREF9733_02298</name>
</gene>
<keyword evidence="1" id="KW-0472">Membrane</keyword>
<accession>M2AFL8</accession>
<evidence type="ECO:0000313" key="2">
    <source>
        <dbReference type="EMBL" id="EMB21961.1"/>
    </source>
</evidence>
<dbReference type="HOGENOM" id="CLU_2792787_0_0_12"/>
<sequence length="68" mass="8265">MYGRVYDKSLAMKKYFVIILIFHFFVKLSSFDLKKTKFLDNGDLVIAYYNLSMEKVYELINKNDFMRF</sequence>
<protein>
    <submittedName>
        <fullName evidence="2">Uncharacterized protein</fullName>
    </submittedName>
</protein>
<comment type="caution">
    <text evidence="2">The sequence shown here is derived from an EMBL/GenBank/DDBJ whole genome shotgun (WGS) entry which is preliminary data.</text>
</comment>
<evidence type="ECO:0000313" key="3">
    <source>
        <dbReference type="Proteomes" id="UP000016183"/>
    </source>
</evidence>
<proteinExistence type="predicted"/>
<evidence type="ECO:0000256" key="1">
    <source>
        <dbReference type="SAM" id="Phobius"/>
    </source>
</evidence>